<dbReference type="EMBL" id="VSWC01000092">
    <property type="protein sequence ID" value="KAA1090567.1"/>
    <property type="molecule type" value="Genomic_DNA"/>
</dbReference>
<comment type="caution">
    <text evidence="2">The sequence shown here is derived from an EMBL/GenBank/DDBJ whole genome shotgun (WGS) entry which is preliminary data.</text>
</comment>
<dbReference type="AlphaFoldDB" id="A0A5B0NMS6"/>
<gene>
    <name evidence="2" type="ORF">PGT21_005450</name>
    <name evidence="1" type="ORF">PGTUg99_030610</name>
</gene>
<dbReference type="Proteomes" id="UP000324748">
    <property type="component" value="Unassembled WGS sequence"/>
</dbReference>
<sequence length="72" mass="7857">MLPLVGTKRTSPSDILPLITSFLSTPSPSASISLDQKVLNRPTSSTELNILLRRNPALPHPLSLSLFVFFLV</sequence>
<keyword evidence="3" id="KW-1185">Reference proteome</keyword>
<evidence type="ECO:0000313" key="2">
    <source>
        <dbReference type="EMBL" id="KAA1090567.1"/>
    </source>
</evidence>
<evidence type="ECO:0000313" key="3">
    <source>
        <dbReference type="Proteomes" id="UP000324748"/>
    </source>
</evidence>
<accession>A0A5B0NMS6</accession>
<name>A0A5B0NMS6_PUCGR</name>
<organism evidence="2 3">
    <name type="scientific">Puccinia graminis f. sp. tritici</name>
    <dbReference type="NCBI Taxonomy" id="56615"/>
    <lineage>
        <taxon>Eukaryota</taxon>
        <taxon>Fungi</taxon>
        <taxon>Dikarya</taxon>
        <taxon>Basidiomycota</taxon>
        <taxon>Pucciniomycotina</taxon>
        <taxon>Pucciniomycetes</taxon>
        <taxon>Pucciniales</taxon>
        <taxon>Pucciniaceae</taxon>
        <taxon>Puccinia</taxon>
    </lineage>
</organism>
<evidence type="ECO:0000313" key="1">
    <source>
        <dbReference type="EMBL" id="KAA1074214.1"/>
    </source>
</evidence>
<dbReference type="Proteomes" id="UP000325313">
    <property type="component" value="Unassembled WGS sequence"/>
</dbReference>
<proteinExistence type="predicted"/>
<evidence type="ECO:0000313" key="4">
    <source>
        <dbReference type="Proteomes" id="UP000325313"/>
    </source>
</evidence>
<protein>
    <submittedName>
        <fullName evidence="2">Uncharacterized protein</fullName>
    </submittedName>
</protein>
<reference evidence="3 4" key="1">
    <citation type="submission" date="2019-05" db="EMBL/GenBank/DDBJ databases">
        <title>Emergence of the Ug99 lineage of the wheat stem rust pathogen through somatic hybridization.</title>
        <authorList>
            <person name="Li F."/>
            <person name="Upadhyaya N.M."/>
            <person name="Sperschneider J."/>
            <person name="Matny O."/>
            <person name="Nguyen-Phuc H."/>
            <person name="Mago R."/>
            <person name="Raley C."/>
            <person name="Miller M.E."/>
            <person name="Silverstein K.A.T."/>
            <person name="Henningsen E."/>
            <person name="Hirsch C.D."/>
            <person name="Visser B."/>
            <person name="Pretorius Z.A."/>
            <person name="Steffenson B.J."/>
            <person name="Schwessinger B."/>
            <person name="Dodds P.N."/>
            <person name="Figueroa M."/>
        </authorList>
    </citation>
    <scope>NUCLEOTIDE SEQUENCE [LARGE SCALE GENOMIC DNA]</scope>
    <source>
        <strain evidence="2">21-0</strain>
        <strain evidence="1 4">Ug99</strain>
    </source>
</reference>
<dbReference type="EMBL" id="VDEP01000473">
    <property type="protein sequence ID" value="KAA1074214.1"/>
    <property type="molecule type" value="Genomic_DNA"/>
</dbReference>